<dbReference type="Gene3D" id="3.40.50.720">
    <property type="entry name" value="NAD(P)-binding Rossmann-like Domain"/>
    <property type="match status" value="1"/>
</dbReference>
<organism evidence="1 2">
    <name type="scientific">[Phormidium ambiguum] IAM M-71</name>
    <dbReference type="NCBI Taxonomy" id="454136"/>
    <lineage>
        <taxon>Bacteria</taxon>
        <taxon>Bacillati</taxon>
        <taxon>Cyanobacteriota</taxon>
        <taxon>Cyanophyceae</taxon>
        <taxon>Oscillatoriophycideae</taxon>
        <taxon>Aerosakkonematales</taxon>
        <taxon>Aerosakkonemataceae</taxon>
        <taxon>Floridanema</taxon>
    </lineage>
</organism>
<gene>
    <name evidence="1" type="ORF">NIES2119_24455</name>
</gene>
<dbReference type="SUPFAM" id="SSF51735">
    <property type="entry name" value="NAD(P)-binding Rossmann-fold domains"/>
    <property type="match status" value="1"/>
</dbReference>
<dbReference type="RefSeq" id="WP_073596106.1">
    <property type="nucleotide sequence ID" value="NZ_MRCE01000033.1"/>
</dbReference>
<dbReference type="PANTHER" id="PTHR44147">
    <property type="entry name" value="DEHYDROGENASE/REDUCTASE SDR FAMILY MEMBER 1"/>
    <property type="match status" value="1"/>
</dbReference>
<dbReference type="EMBL" id="MRCE01000033">
    <property type="protein sequence ID" value="OKH33051.1"/>
    <property type="molecule type" value="Genomic_DNA"/>
</dbReference>
<dbReference type="PANTHER" id="PTHR44147:SF2">
    <property type="entry name" value="DEHYDROGENASE_REDUCTASE SDR FAMILY MEMBER 1"/>
    <property type="match status" value="1"/>
</dbReference>
<dbReference type="AlphaFoldDB" id="A0A1U7I965"/>
<dbReference type="Pfam" id="PF00106">
    <property type="entry name" value="adh_short"/>
    <property type="match status" value="1"/>
</dbReference>
<dbReference type="PRINTS" id="PR00081">
    <property type="entry name" value="GDHRDH"/>
</dbReference>
<evidence type="ECO:0000313" key="1">
    <source>
        <dbReference type="EMBL" id="OKH33051.1"/>
    </source>
</evidence>
<accession>A0A1U7I965</accession>
<protein>
    <submittedName>
        <fullName evidence="1">Oxidoreductase</fullName>
    </submittedName>
</protein>
<dbReference type="InterPro" id="IPR002347">
    <property type="entry name" value="SDR_fam"/>
</dbReference>
<proteinExistence type="predicted"/>
<dbReference type="InterPro" id="IPR036291">
    <property type="entry name" value="NAD(P)-bd_dom_sf"/>
</dbReference>
<evidence type="ECO:0000313" key="2">
    <source>
        <dbReference type="Proteomes" id="UP000185860"/>
    </source>
</evidence>
<dbReference type="Proteomes" id="UP000185860">
    <property type="component" value="Unassembled WGS sequence"/>
</dbReference>
<comment type="caution">
    <text evidence="1">The sequence shown here is derived from an EMBL/GenBank/DDBJ whole genome shotgun (WGS) entry which is preliminary data.</text>
</comment>
<sequence length="282" mass="30625">MSTLKDKVAVVTGASRGGGRGIALALGAAGATVYVTGRSTKNQEPTDNLPGTIDETAEAVTLRGGVGIPVRCDHTIDADVEALFNQVKTEQGHLDLLINNAWGGYENYYGTNFEDGTAFDAPFWEHSLQRWQTMFNAGVRIQLVASRFAIPLMLPQNQGLIVCTTAWDRDKFLGNLYYDLAKNAVNRLVFGMARELQKYNIAAVALAPGFMRTERVMAAYNLQPFDLSNSESPEYIGRAIVALASDANIMSKSGQVFAVGNLAPEYGFTDVDGNQPQAFKIE</sequence>
<name>A0A1U7I965_9CYAN</name>
<dbReference type="OrthoDB" id="63584at2"/>
<dbReference type="STRING" id="454136.NIES2119_24455"/>
<reference evidence="1 2" key="1">
    <citation type="submission" date="2016-11" db="EMBL/GenBank/DDBJ databases">
        <title>Draft Genome Sequences of Nine Cyanobacterial Strains from Diverse Habitats.</title>
        <authorList>
            <person name="Zhu T."/>
            <person name="Hou S."/>
            <person name="Lu X."/>
            <person name="Hess W.R."/>
        </authorList>
    </citation>
    <scope>NUCLEOTIDE SEQUENCE [LARGE SCALE GENOMIC DNA]</scope>
    <source>
        <strain evidence="1 2">IAM M-71</strain>
    </source>
</reference>